<comment type="caution">
    <text evidence="4">The sequence shown here is derived from an EMBL/GenBank/DDBJ whole genome shotgun (WGS) entry which is preliminary data.</text>
</comment>
<dbReference type="GO" id="GO:0016747">
    <property type="term" value="F:acyltransferase activity, transferring groups other than amino-acyl groups"/>
    <property type="evidence" value="ECO:0007669"/>
    <property type="project" value="InterPro"/>
</dbReference>
<evidence type="ECO:0000259" key="3">
    <source>
        <dbReference type="PROSITE" id="PS51186"/>
    </source>
</evidence>
<dbReference type="EMBL" id="VDFQ02000001">
    <property type="protein sequence ID" value="KAA1424574.1"/>
    <property type="molecule type" value="Genomic_DNA"/>
</dbReference>
<dbReference type="PANTHER" id="PTHR43877:SF2">
    <property type="entry name" value="AMINOALKYLPHOSPHONATE N-ACETYLTRANSFERASE-RELATED"/>
    <property type="match status" value="1"/>
</dbReference>
<name>A0A5Q6S2H1_9ACTN</name>
<dbReference type="SUPFAM" id="SSF55729">
    <property type="entry name" value="Acyl-CoA N-acyltransferases (Nat)"/>
    <property type="match status" value="1"/>
</dbReference>
<keyword evidence="1 4" id="KW-0808">Transferase</keyword>
<evidence type="ECO:0000313" key="4">
    <source>
        <dbReference type="EMBL" id="KAA1424574.1"/>
    </source>
</evidence>
<keyword evidence="2" id="KW-0012">Acyltransferase</keyword>
<gene>
    <name evidence="4" type="ORF">FE697_001190</name>
</gene>
<dbReference type="Gene3D" id="3.40.630.30">
    <property type="match status" value="1"/>
</dbReference>
<dbReference type="OrthoDB" id="6182349at2"/>
<dbReference type="AlphaFoldDB" id="A0A5Q6S2H1"/>
<dbReference type="InterPro" id="IPR016890">
    <property type="entry name" value="UCP028520"/>
</dbReference>
<dbReference type="PANTHER" id="PTHR43877">
    <property type="entry name" value="AMINOALKYLPHOSPHONATE N-ACETYLTRANSFERASE-RELATED-RELATED"/>
    <property type="match status" value="1"/>
</dbReference>
<dbReference type="Proteomes" id="UP000307768">
    <property type="component" value="Unassembled WGS sequence"/>
</dbReference>
<dbReference type="PROSITE" id="PS51186">
    <property type="entry name" value="GNAT"/>
    <property type="match status" value="1"/>
</dbReference>
<dbReference type="CDD" id="cd04301">
    <property type="entry name" value="NAT_SF"/>
    <property type="match status" value="1"/>
</dbReference>
<dbReference type="InterPro" id="IPR016181">
    <property type="entry name" value="Acyl_CoA_acyltransferase"/>
</dbReference>
<reference evidence="4 5" key="1">
    <citation type="submission" date="2019-09" db="EMBL/GenBank/DDBJ databases">
        <title>Mumia zhuanghuii sp. nov. isolated from the intestinal contents of plateau pika (Ochotona curzoniae) in the Qinghai-Tibet plateau of China.</title>
        <authorList>
            <person name="Tian Z."/>
        </authorList>
    </citation>
    <scope>NUCLEOTIDE SEQUENCE [LARGE SCALE GENOMIC DNA]</scope>
    <source>
        <strain evidence="5">350</strain>
    </source>
</reference>
<feature type="domain" description="N-acetyltransferase" evidence="3">
    <location>
        <begin position="1"/>
        <end position="160"/>
    </location>
</feature>
<protein>
    <submittedName>
        <fullName evidence="4">GNAT family N-acetyltransferase</fullName>
    </submittedName>
</protein>
<dbReference type="InterPro" id="IPR050832">
    <property type="entry name" value="Bact_Acetyltransf"/>
</dbReference>
<sequence>MLVRRIAPADLDAVLALNQGAPEGVGSLTMARLEEILGFAEQAVVVADAEGAVAGFALTLPPGTAYDSVNYRWYADTLTDFAYLDRVVVAPAFRRRGVATMLYNVLEERARVHDVMALEVYVEPRNDASLAFHGSRGYAEIGRLDQLDGKKVALMTKQVGRRTAG</sequence>
<accession>A0A5Q6S2H1</accession>
<evidence type="ECO:0000313" key="5">
    <source>
        <dbReference type="Proteomes" id="UP000307768"/>
    </source>
</evidence>
<dbReference type="Pfam" id="PF00583">
    <property type="entry name" value="Acetyltransf_1"/>
    <property type="match status" value="1"/>
</dbReference>
<dbReference type="PIRSF" id="PIRSF028520">
    <property type="entry name" value="UCP028520"/>
    <property type="match status" value="1"/>
</dbReference>
<evidence type="ECO:0000256" key="1">
    <source>
        <dbReference type="ARBA" id="ARBA00022679"/>
    </source>
</evidence>
<dbReference type="RefSeq" id="WP_149767501.1">
    <property type="nucleotide sequence ID" value="NZ_VDFQ02000001.1"/>
</dbReference>
<proteinExistence type="predicted"/>
<dbReference type="InterPro" id="IPR000182">
    <property type="entry name" value="GNAT_dom"/>
</dbReference>
<evidence type="ECO:0000256" key="2">
    <source>
        <dbReference type="ARBA" id="ARBA00023315"/>
    </source>
</evidence>
<organism evidence="4 5">
    <name type="scientific">Mumia zhuanghuii</name>
    <dbReference type="NCBI Taxonomy" id="2585211"/>
    <lineage>
        <taxon>Bacteria</taxon>
        <taxon>Bacillati</taxon>
        <taxon>Actinomycetota</taxon>
        <taxon>Actinomycetes</taxon>
        <taxon>Propionibacteriales</taxon>
        <taxon>Nocardioidaceae</taxon>
        <taxon>Mumia</taxon>
    </lineage>
</organism>